<keyword evidence="2 7" id="KW-0436">Ligase</keyword>
<evidence type="ECO:0000256" key="7">
    <source>
        <dbReference type="RuleBase" id="RU369030"/>
    </source>
</evidence>
<dbReference type="SUPFAM" id="SSF56801">
    <property type="entry name" value="Acetyl-CoA synthetase-like"/>
    <property type="match status" value="1"/>
</dbReference>
<dbReference type="EC" id="6.2.1.3" evidence="6 7"/>
<keyword evidence="4 7" id="KW-0276">Fatty acid metabolism</keyword>
<dbReference type="PANTHER" id="PTHR43272:SF33">
    <property type="entry name" value="AMP-BINDING DOMAIN-CONTAINING PROTEIN-RELATED"/>
    <property type="match status" value="1"/>
</dbReference>
<dbReference type="EMBL" id="CP001328">
    <property type="protein sequence ID" value="ACO64887.1"/>
    <property type="molecule type" value="Genomic_DNA"/>
</dbReference>
<dbReference type="PROSITE" id="PS00455">
    <property type="entry name" value="AMP_BINDING"/>
    <property type="match status" value="1"/>
</dbReference>
<protein>
    <recommendedName>
        <fullName evidence="6 7">Long-chain-fatty-acid--CoA ligase</fullName>
        <ecNumber evidence="6 7">6.2.1.3</ecNumber>
    </recommendedName>
</protein>
<feature type="domain" description="AMP-dependent synthetase/ligase" evidence="8">
    <location>
        <begin position="54"/>
        <end position="477"/>
    </location>
</feature>
<dbReference type="InterPro" id="IPR045311">
    <property type="entry name" value="LC-FACS_euk"/>
</dbReference>
<dbReference type="RefSeq" id="XP_002503629.1">
    <property type="nucleotide sequence ID" value="XM_002503583.1"/>
</dbReference>
<comment type="catalytic activity">
    <reaction evidence="7">
        <text>a long-chain fatty acid + ATP + CoA = a long-chain fatty acyl-CoA + AMP + diphosphate</text>
        <dbReference type="Rhea" id="RHEA:15421"/>
        <dbReference type="ChEBI" id="CHEBI:30616"/>
        <dbReference type="ChEBI" id="CHEBI:33019"/>
        <dbReference type="ChEBI" id="CHEBI:57287"/>
        <dbReference type="ChEBI" id="CHEBI:57560"/>
        <dbReference type="ChEBI" id="CHEBI:83139"/>
        <dbReference type="ChEBI" id="CHEBI:456215"/>
        <dbReference type="EC" id="6.2.1.3"/>
    </reaction>
</comment>
<dbReference type="KEGG" id="mis:MICPUN_97670"/>
<dbReference type="PANTHER" id="PTHR43272">
    <property type="entry name" value="LONG-CHAIN-FATTY-ACID--COA LIGASE"/>
    <property type="match status" value="1"/>
</dbReference>
<evidence type="ECO:0000313" key="10">
    <source>
        <dbReference type="Proteomes" id="UP000002009"/>
    </source>
</evidence>
<evidence type="ECO:0000256" key="5">
    <source>
        <dbReference type="ARBA" id="ARBA00022840"/>
    </source>
</evidence>
<keyword evidence="7" id="KW-0443">Lipid metabolism</keyword>
<evidence type="ECO:0000259" key="8">
    <source>
        <dbReference type="Pfam" id="PF00501"/>
    </source>
</evidence>
<dbReference type="STRING" id="296587.C1EAM7"/>
<dbReference type="InParanoid" id="C1EAM7"/>
<evidence type="ECO:0000256" key="4">
    <source>
        <dbReference type="ARBA" id="ARBA00022832"/>
    </source>
</evidence>
<reference evidence="9 10" key="1">
    <citation type="journal article" date="2009" name="Science">
        <title>Green evolution and dynamic adaptations revealed by genomes of the marine picoeukaryotes Micromonas.</title>
        <authorList>
            <person name="Worden A.Z."/>
            <person name="Lee J.H."/>
            <person name="Mock T."/>
            <person name="Rouze P."/>
            <person name="Simmons M.P."/>
            <person name="Aerts A.L."/>
            <person name="Allen A.E."/>
            <person name="Cuvelier M.L."/>
            <person name="Derelle E."/>
            <person name="Everett M.V."/>
            <person name="Foulon E."/>
            <person name="Grimwood J."/>
            <person name="Gundlach H."/>
            <person name="Henrissat B."/>
            <person name="Napoli C."/>
            <person name="McDonald S.M."/>
            <person name="Parker M.S."/>
            <person name="Rombauts S."/>
            <person name="Salamov A."/>
            <person name="Von Dassow P."/>
            <person name="Badger J.H."/>
            <person name="Coutinho P.M."/>
            <person name="Demir E."/>
            <person name="Dubchak I."/>
            <person name="Gentemann C."/>
            <person name="Eikrem W."/>
            <person name="Gready J.E."/>
            <person name="John U."/>
            <person name="Lanier W."/>
            <person name="Lindquist E.A."/>
            <person name="Lucas S."/>
            <person name="Mayer K.F."/>
            <person name="Moreau H."/>
            <person name="Not F."/>
            <person name="Otillar R."/>
            <person name="Panaud O."/>
            <person name="Pangilinan J."/>
            <person name="Paulsen I."/>
            <person name="Piegu B."/>
            <person name="Poliakov A."/>
            <person name="Robbens S."/>
            <person name="Schmutz J."/>
            <person name="Toulza E."/>
            <person name="Wyss T."/>
            <person name="Zelensky A."/>
            <person name="Zhou K."/>
            <person name="Armbrust E.V."/>
            <person name="Bhattacharya D."/>
            <person name="Goodenough U.W."/>
            <person name="Van de Peer Y."/>
            <person name="Grigoriev I.V."/>
        </authorList>
    </citation>
    <scope>NUCLEOTIDE SEQUENCE [LARGE SCALE GENOMIC DNA]</scope>
    <source>
        <strain evidence="10">RCC299 / NOUM17</strain>
    </source>
</reference>
<keyword evidence="3 7" id="KW-0547">Nucleotide-binding</keyword>
<dbReference type="GO" id="GO:0004467">
    <property type="term" value="F:long-chain fatty acid-CoA ligase activity"/>
    <property type="evidence" value="ECO:0007669"/>
    <property type="project" value="UniProtKB-EC"/>
</dbReference>
<dbReference type="InterPro" id="IPR000873">
    <property type="entry name" value="AMP-dep_synth/lig_dom"/>
</dbReference>
<dbReference type="OrthoDB" id="1700726at2759"/>
<comment type="similarity">
    <text evidence="1 7">Belongs to the ATP-dependent AMP-binding enzyme family.</text>
</comment>
<dbReference type="GeneID" id="8245263"/>
<comment type="function">
    <text evidence="7">Catalyzes the conversion of long-chain fatty acids to their active form acyl-CoAs for both synthesis of cellular lipids, and degradation via beta-oxidation.</text>
</comment>
<dbReference type="Gene3D" id="3.40.50.12780">
    <property type="entry name" value="N-terminal domain of ligase-like"/>
    <property type="match status" value="1"/>
</dbReference>
<dbReference type="GO" id="GO:0005524">
    <property type="term" value="F:ATP binding"/>
    <property type="evidence" value="ECO:0007669"/>
    <property type="project" value="UniProtKB-KW"/>
</dbReference>
<accession>C1EAM7</accession>
<evidence type="ECO:0000256" key="3">
    <source>
        <dbReference type="ARBA" id="ARBA00022741"/>
    </source>
</evidence>
<dbReference type="Pfam" id="PF00501">
    <property type="entry name" value="AMP-binding"/>
    <property type="match status" value="1"/>
</dbReference>
<evidence type="ECO:0000256" key="2">
    <source>
        <dbReference type="ARBA" id="ARBA00022598"/>
    </source>
</evidence>
<gene>
    <name evidence="9" type="ORF">MICPUN_97670</name>
</gene>
<evidence type="ECO:0000256" key="6">
    <source>
        <dbReference type="ARBA" id="ARBA00026121"/>
    </source>
</evidence>
<dbReference type="GO" id="GO:0016020">
    <property type="term" value="C:membrane"/>
    <property type="evidence" value="ECO:0007669"/>
    <property type="project" value="TreeGrafter"/>
</dbReference>
<dbReference type="CDD" id="cd05927">
    <property type="entry name" value="LC-FACS_euk"/>
    <property type="match status" value="1"/>
</dbReference>
<sequence>MAVAAATYAVPLPERLSDGDFQVYRNAGKYTRLMTGYAPPFDGVKTLHDLWESTCSRHSDEECLGTRDVAPDGTPGAYRWMTYAQLHERRAACSSGYVALGLKPGDHVGMYSVNTAEWCVLDSAMTRNAMVSVPLYDTLGPDAVRFICNHAELAAVCVSHACLPVMLGCLAECPTVKLLVVYAHGGKPLPPIPSGAGHRCEVVTIEQLEAEGRRRPVAPVPPREEAMATICYTSGTTGDPKGVMLTHRNLISNAAAYADDLDLGPGDVHVSYLPLAHIYERVTMLVCLFAGAKAGFFRGDVLGLLDDIAELKPTVFCSVPRLWNRIYDKVHAGIREGGFVKQKMFAIAYAAKKKALEEGRPPPAIWEKIVFSKLRDKLGGRVRYMSTGSAPISAQVMEFLRVCFGGTVFEGYGMTESACVISKTHEGDFSCGHVGSPVPCCEIKLESVSEMNYTTSDRPYPRGEVCVRGPSVFKGYYKAQDKTDEVIDNEGWLHTGDIGLWLPGGRLKIIDRKKNIFKLAQGEYVAPEKIENVYARSKFVAQSFVHGDSLMPSLVAVVVPDEEVLLPWAAKSGHPAGGDFKRLCADPAVAKMVHQSMLAVGEGAGLKGFEQVKAVHLHPELFSVENGLFTPTFKLKRPQARAAFQADIDRMYAGLG</sequence>
<keyword evidence="10" id="KW-1185">Reference proteome</keyword>
<dbReference type="OMA" id="KCPIVEH"/>
<proteinExistence type="inferred from homology"/>
<dbReference type="InterPro" id="IPR042099">
    <property type="entry name" value="ANL_N_sf"/>
</dbReference>
<keyword evidence="5 7" id="KW-0067">ATP-binding</keyword>
<dbReference type="GO" id="GO:0005783">
    <property type="term" value="C:endoplasmic reticulum"/>
    <property type="evidence" value="ECO:0007669"/>
    <property type="project" value="TreeGrafter"/>
</dbReference>
<dbReference type="Proteomes" id="UP000002009">
    <property type="component" value="Chromosome 7"/>
</dbReference>
<evidence type="ECO:0000313" key="9">
    <source>
        <dbReference type="EMBL" id="ACO64887.1"/>
    </source>
</evidence>
<evidence type="ECO:0000256" key="1">
    <source>
        <dbReference type="ARBA" id="ARBA00006432"/>
    </source>
</evidence>
<name>C1EAM7_MICCC</name>
<dbReference type="AlphaFoldDB" id="C1EAM7"/>
<dbReference type="InterPro" id="IPR020845">
    <property type="entry name" value="AMP-binding_CS"/>
</dbReference>
<dbReference type="FunCoup" id="C1EAM7">
    <property type="interactions" value="1075"/>
</dbReference>
<dbReference type="eggNOG" id="KOG1256">
    <property type="taxonomic scope" value="Eukaryota"/>
</dbReference>
<organism evidence="9 10">
    <name type="scientific">Micromonas commoda (strain RCC299 / NOUM17 / CCMP2709)</name>
    <name type="common">Picoplanktonic green alga</name>
    <dbReference type="NCBI Taxonomy" id="296587"/>
    <lineage>
        <taxon>Eukaryota</taxon>
        <taxon>Viridiplantae</taxon>
        <taxon>Chlorophyta</taxon>
        <taxon>Mamiellophyceae</taxon>
        <taxon>Mamiellales</taxon>
        <taxon>Mamiellaceae</taxon>
        <taxon>Micromonas</taxon>
    </lineage>
</organism>